<evidence type="ECO:0000256" key="9">
    <source>
        <dbReference type="ARBA" id="ARBA00023004"/>
    </source>
</evidence>
<evidence type="ECO:0000259" key="12">
    <source>
        <dbReference type="SMART" id="SM00986"/>
    </source>
</evidence>
<keyword evidence="7" id="KW-0227">DNA damage</keyword>
<evidence type="ECO:0000313" key="13">
    <source>
        <dbReference type="EMBL" id="SEG09395.1"/>
    </source>
</evidence>
<evidence type="ECO:0000256" key="11">
    <source>
        <dbReference type="ARBA" id="ARBA00023204"/>
    </source>
</evidence>
<evidence type="ECO:0000256" key="10">
    <source>
        <dbReference type="ARBA" id="ARBA00023014"/>
    </source>
</evidence>
<dbReference type="GO" id="GO:0004844">
    <property type="term" value="F:uracil DNA N-glycosylase activity"/>
    <property type="evidence" value="ECO:0007669"/>
    <property type="project" value="UniProtKB-EC"/>
</dbReference>
<reference evidence="13 14" key="1">
    <citation type="submission" date="2016-10" db="EMBL/GenBank/DDBJ databases">
        <authorList>
            <person name="de Groot N.N."/>
        </authorList>
    </citation>
    <scope>NUCLEOTIDE SEQUENCE [LARGE SCALE GENOMIC DNA]</scope>
    <source>
        <strain evidence="13 14">Nm13</strain>
    </source>
</reference>
<evidence type="ECO:0000256" key="8">
    <source>
        <dbReference type="ARBA" id="ARBA00022801"/>
    </source>
</evidence>
<dbReference type="InterPro" id="IPR051536">
    <property type="entry name" value="UDG_Type-4/5"/>
</dbReference>
<sequence>MNNRRRQILKELNLLPAWYFRSETPGINQSSFPESPKNEDITSSFTLKENPAQSKEIDQLKLAVSHCTACPLSKTRTHTVFGTGDKNASWLFVGEGPGAREDETGEPFVGQAGKLLDQMLSAIKLNRRHLIYITNIVKCRPPNNRNPSTYEAAQCEPFLTKQIALIKPKIIIALGKVAAQNLLKCDNSISSLRGKIHDYSGIPLIVTYHPAYLLRSLPEKAKAWKDLCFAQSVMESLIQNPSPFNNTSHPKPN</sequence>
<dbReference type="GO" id="GO:0046872">
    <property type="term" value="F:metal ion binding"/>
    <property type="evidence" value="ECO:0007669"/>
    <property type="project" value="UniProtKB-KW"/>
</dbReference>
<gene>
    <name evidence="13" type="ORF">SAMN05216334_12620</name>
</gene>
<feature type="domain" description="Uracil-DNA glycosylase-like" evidence="12">
    <location>
        <begin position="81"/>
        <end position="228"/>
    </location>
</feature>
<evidence type="ECO:0000256" key="4">
    <source>
        <dbReference type="ARBA" id="ARBA00019403"/>
    </source>
</evidence>
<dbReference type="CDD" id="cd10030">
    <property type="entry name" value="UDG-F4_TTUDGA_SPO1dp_like"/>
    <property type="match status" value="1"/>
</dbReference>
<dbReference type="SMART" id="SM00986">
    <property type="entry name" value="UDG"/>
    <property type="match status" value="1"/>
</dbReference>
<dbReference type="InterPro" id="IPR036895">
    <property type="entry name" value="Uracil-DNA_glycosylase-like_sf"/>
</dbReference>
<keyword evidence="11" id="KW-0234">DNA repair</keyword>
<keyword evidence="10" id="KW-0411">Iron-sulfur</keyword>
<dbReference type="GO" id="GO:0051539">
    <property type="term" value="F:4 iron, 4 sulfur cluster binding"/>
    <property type="evidence" value="ECO:0007669"/>
    <property type="project" value="UniProtKB-KW"/>
</dbReference>
<dbReference type="SMART" id="SM00987">
    <property type="entry name" value="UreE_C"/>
    <property type="match status" value="1"/>
</dbReference>
<organism evidence="13 14">
    <name type="scientific">Nitrosomonas ureae</name>
    <dbReference type="NCBI Taxonomy" id="44577"/>
    <lineage>
        <taxon>Bacteria</taxon>
        <taxon>Pseudomonadati</taxon>
        <taxon>Pseudomonadota</taxon>
        <taxon>Betaproteobacteria</taxon>
        <taxon>Nitrosomonadales</taxon>
        <taxon>Nitrosomonadaceae</taxon>
        <taxon>Nitrosomonas</taxon>
    </lineage>
</organism>
<dbReference type="AlphaFoldDB" id="A0A1H5XD63"/>
<evidence type="ECO:0000256" key="6">
    <source>
        <dbReference type="ARBA" id="ARBA00022723"/>
    </source>
</evidence>
<comment type="catalytic activity">
    <reaction evidence="1">
        <text>Hydrolyzes single-stranded DNA or mismatched double-stranded DNA and polynucleotides, releasing free uracil.</text>
        <dbReference type="EC" id="3.2.2.27"/>
    </reaction>
</comment>
<keyword evidence="6" id="KW-0479">Metal-binding</keyword>
<comment type="similarity">
    <text evidence="2">Belongs to the uracil-DNA glycosylase (UDG) superfamily. Type 4 (UDGa) family.</text>
</comment>
<dbReference type="PANTHER" id="PTHR33693">
    <property type="entry name" value="TYPE-5 URACIL-DNA GLYCOSYLASE"/>
    <property type="match status" value="1"/>
</dbReference>
<dbReference type="InterPro" id="IPR005273">
    <property type="entry name" value="Ura-DNA_glyco_family4"/>
</dbReference>
<evidence type="ECO:0000256" key="1">
    <source>
        <dbReference type="ARBA" id="ARBA00001400"/>
    </source>
</evidence>
<dbReference type="InterPro" id="IPR005122">
    <property type="entry name" value="Uracil-DNA_glycosylase-like"/>
</dbReference>
<name>A0A1H5XD63_9PROT</name>
<evidence type="ECO:0000313" key="14">
    <source>
        <dbReference type="Proteomes" id="UP000236753"/>
    </source>
</evidence>
<protein>
    <recommendedName>
        <fullName evidence="4">Type-4 uracil-DNA glycosylase</fullName>
        <ecNumber evidence="3">3.2.2.27</ecNumber>
    </recommendedName>
</protein>
<dbReference type="PANTHER" id="PTHR33693:SF1">
    <property type="entry name" value="TYPE-4 URACIL-DNA GLYCOSYLASE"/>
    <property type="match status" value="1"/>
</dbReference>
<dbReference type="Gene3D" id="3.40.470.10">
    <property type="entry name" value="Uracil-DNA glycosylase-like domain"/>
    <property type="match status" value="1"/>
</dbReference>
<keyword evidence="8" id="KW-0378">Hydrolase</keyword>
<dbReference type="Pfam" id="PF03167">
    <property type="entry name" value="UDG"/>
    <property type="match status" value="1"/>
</dbReference>
<evidence type="ECO:0000256" key="2">
    <source>
        <dbReference type="ARBA" id="ARBA00006521"/>
    </source>
</evidence>
<keyword evidence="5" id="KW-0004">4Fe-4S</keyword>
<dbReference type="OrthoDB" id="5290748at2"/>
<proteinExistence type="inferred from homology"/>
<dbReference type="RefSeq" id="WP_103967286.1">
    <property type="nucleotide sequence ID" value="NZ_FNUX01000026.1"/>
</dbReference>
<dbReference type="SUPFAM" id="SSF52141">
    <property type="entry name" value="Uracil-DNA glycosylase-like"/>
    <property type="match status" value="1"/>
</dbReference>
<accession>A0A1H5XD63</accession>
<evidence type="ECO:0000256" key="5">
    <source>
        <dbReference type="ARBA" id="ARBA00022485"/>
    </source>
</evidence>
<keyword evidence="9" id="KW-0408">Iron</keyword>
<evidence type="ECO:0000256" key="7">
    <source>
        <dbReference type="ARBA" id="ARBA00022763"/>
    </source>
</evidence>
<dbReference type="EC" id="3.2.2.27" evidence="3"/>
<dbReference type="EMBL" id="FNUX01000026">
    <property type="protein sequence ID" value="SEG09395.1"/>
    <property type="molecule type" value="Genomic_DNA"/>
</dbReference>
<dbReference type="Proteomes" id="UP000236753">
    <property type="component" value="Unassembled WGS sequence"/>
</dbReference>
<dbReference type="NCBIfam" id="TIGR00758">
    <property type="entry name" value="UDG_fam4"/>
    <property type="match status" value="1"/>
</dbReference>
<dbReference type="GO" id="GO:0006281">
    <property type="term" value="P:DNA repair"/>
    <property type="evidence" value="ECO:0007669"/>
    <property type="project" value="UniProtKB-KW"/>
</dbReference>
<evidence type="ECO:0000256" key="3">
    <source>
        <dbReference type="ARBA" id="ARBA00012030"/>
    </source>
</evidence>